<comment type="caution">
    <text evidence="2">The sequence shown here is derived from an EMBL/GenBank/DDBJ whole genome shotgun (WGS) entry which is preliminary data.</text>
</comment>
<reference evidence="2" key="1">
    <citation type="submission" date="2021-01" db="EMBL/GenBank/DDBJ databases">
        <authorList>
            <consortium name="Genoscope - CEA"/>
            <person name="William W."/>
        </authorList>
    </citation>
    <scope>NUCLEOTIDE SEQUENCE</scope>
</reference>
<dbReference type="AlphaFoldDB" id="A0A8S1T7F3"/>
<keyword evidence="3" id="KW-1185">Reference proteome</keyword>
<feature type="signal peptide" evidence="1">
    <location>
        <begin position="1"/>
        <end position="19"/>
    </location>
</feature>
<keyword evidence="1" id="KW-0732">Signal</keyword>
<evidence type="ECO:0000313" key="2">
    <source>
        <dbReference type="EMBL" id="CAD8147708.1"/>
    </source>
</evidence>
<evidence type="ECO:0000313" key="3">
    <source>
        <dbReference type="Proteomes" id="UP000689195"/>
    </source>
</evidence>
<accession>A0A8S1T7F3</accession>
<protein>
    <submittedName>
        <fullName evidence="2">Uncharacterized protein</fullName>
    </submittedName>
</protein>
<feature type="chain" id="PRO_5035881411" evidence="1">
    <location>
        <begin position="20"/>
        <end position="290"/>
    </location>
</feature>
<gene>
    <name evidence="2" type="ORF">PPENT_87.1.T0170099</name>
</gene>
<name>A0A8S1T7F3_9CILI</name>
<sequence>MIAIFFILIPISKTQKCSCNEIYFEDLCREARGCAYDDRTGICEEIQCIERPIDDCFYFAGTIRCYWDQNVGFCKELESCEEFQELAEKDSYKEQCLEINCSWDYQDQICLSNSQQKLCSQYDFQYCQGAQQTVNLITSKCILNGELGDTCIAFLNCEDITYKESCDLDFCKYEDGQCKTKECNDYTITTCPNYNRISDKQCYPTIDSGCQEFICENFTEISECQNHPRCFWSEDLNQCYQQVCDKATYATQCLSFSYVVENAECKWENDNCYSCYSIILYHLLFTYLSY</sequence>
<organism evidence="2 3">
    <name type="scientific">Paramecium pentaurelia</name>
    <dbReference type="NCBI Taxonomy" id="43138"/>
    <lineage>
        <taxon>Eukaryota</taxon>
        <taxon>Sar</taxon>
        <taxon>Alveolata</taxon>
        <taxon>Ciliophora</taxon>
        <taxon>Intramacronucleata</taxon>
        <taxon>Oligohymenophorea</taxon>
        <taxon>Peniculida</taxon>
        <taxon>Parameciidae</taxon>
        <taxon>Paramecium</taxon>
    </lineage>
</organism>
<dbReference type="Proteomes" id="UP000689195">
    <property type="component" value="Unassembled WGS sequence"/>
</dbReference>
<dbReference type="OrthoDB" id="293064at2759"/>
<dbReference type="EMBL" id="CAJJDO010000017">
    <property type="protein sequence ID" value="CAD8147708.1"/>
    <property type="molecule type" value="Genomic_DNA"/>
</dbReference>
<evidence type="ECO:0000256" key="1">
    <source>
        <dbReference type="SAM" id="SignalP"/>
    </source>
</evidence>
<proteinExistence type="predicted"/>